<evidence type="ECO:0000256" key="1">
    <source>
        <dbReference type="PROSITE-ProRule" id="PRU00409"/>
    </source>
</evidence>
<sequence length="383" mass="44542">MMQVPNSDSPLLLGVTVCYGKPNRKGLPFAEYPFFQQLSLFGKRMGIHVLVFNPREINWTKRTVSCWYFKTQGEWINAVFPLPAILYDRCYYYNTLHFRKYKPAIQRILQDEKIILLGRPLGGKLQTYNILKQNKNLIPFLPQTIRYTQPNDAIQFVHTHAAALIKPNGGSHGRGVVALIKEQNQYILKGRSIDNVDFKTTLNSEQELRAWLQQFIQTTKYIVQPFLSLYTQDERPFDVRILVQKNERKMWETTGIAVRTGKPTTITSNLHGGGEAEKFHTFLQRNYPTYLIENIVRTIRLVSIKTPQFIEENHGSLFELGIDVGIDRRGHIWILEVNSKPGRTVFIKTGEQHLRERAIQLPILYAQTLFNELKEGNYDIHYM</sequence>
<protein>
    <submittedName>
        <fullName evidence="3">YheC/YheD family protein</fullName>
    </submittedName>
</protein>
<dbReference type="PROSITE" id="PS50975">
    <property type="entry name" value="ATP_GRASP"/>
    <property type="match status" value="1"/>
</dbReference>
<dbReference type="EMBL" id="JACXAH010000017">
    <property type="protein sequence ID" value="MBD1373098.1"/>
    <property type="molecule type" value="Genomic_DNA"/>
</dbReference>
<feature type="domain" description="ATP-grasp" evidence="2">
    <location>
        <begin position="131"/>
        <end position="370"/>
    </location>
</feature>
<keyword evidence="4" id="KW-1185">Reference proteome</keyword>
<proteinExistence type="predicted"/>
<dbReference type="GO" id="GO:0046872">
    <property type="term" value="F:metal ion binding"/>
    <property type="evidence" value="ECO:0007669"/>
    <property type="project" value="InterPro"/>
</dbReference>
<organism evidence="3 4">
    <name type="scientific">Polycladospora coralii</name>
    <dbReference type="NCBI Taxonomy" id="2771432"/>
    <lineage>
        <taxon>Bacteria</taxon>
        <taxon>Bacillati</taxon>
        <taxon>Bacillota</taxon>
        <taxon>Bacilli</taxon>
        <taxon>Bacillales</taxon>
        <taxon>Thermoactinomycetaceae</taxon>
        <taxon>Polycladospora</taxon>
    </lineage>
</organism>
<dbReference type="GO" id="GO:0005524">
    <property type="term" value="F:ATP binding"/>
    <property type="evidence" value="ECO:0007669"/>
    <property type="project" value="UniProtKB-UniRule"/>
</dbReference>
<keyword evidence="1" id="KW-0067">ATP-binding</keyword>
<comment type="caution">
    <text evidence="3">The sequence shown here is derived from an EMBL/GenBank/DDBJ whole genome shotgun (WGS) entry which is preliminary data.</text>
</comment>
<accession>A0A926NGV5</accession>
<reference evidence="3" key="1">
    <citation type="submission" date="2020-09" db="EMBL/GenBank/DDBJ databases">
        <title>A novel bacterium of genus Hazenella, isolated from South China Sea.</title>
        <authorList>
            <person name="Huang H."/>
            <person name="Mo K."/>
            <person name="Hu Y."/>
        </authorList>
    </citation>
    <scope>NUCLEOTIDE SEQUENCE</scope>
    <source>
        <strain evidence="3">IB182357</strain>
    </source>
</reference>
<dbReference type="InterPro" id="IPR026838">
    <property type="entry name" value="YheC/D"/>
</dbReference>
<dbReference type="Pfam" id="PF14398">
    <property type="entry name" value="ATPgrasp_YheCD"/>
    <property type="match status" value="1"/>
</dbReference>
<evidence type="ECO:0000313" key="4">
    <source>
        <dbReference type="Proteomes" id="UP000661691"/>
    </source>
</evidence>
<gene>
    <name evidence="3" type="ORF">IC620_12110</name>
</gene>
<evidence type="ECO:0000259" key="2">
    <source>
        <dbReference type="PROSITE" id="PS50975"/>
    </source>
</evidence>
<dbReference type="Proteomes" id="UP000661691">
    <property type="component" value="Unassembled WGS sequence"/>
</dbReference>
<keyword evidence="1" id="KW-0547">Nucleotide-binding</keyword>
<name>A0A926NGV5_9BACL</name>
<dbReference type="InterPro" id="IPR011761">
    <property type="entry name" value="ATP-grasp"/>
</dbReference>
<dbReference type="Gene3D" id="3.30.470.20">
    <property type="entry name" value="ATP-grasp fold, B domain"/>
    <property type="match status" value="1"/>
</dbReference>
<evidence type="ECO:0000313" key="3">
    <source>
        <dbReference type="EMBL" id="MBD1373098.1"/>
    </source>
</evidence>
<dbReference type="SUPFAM" id="SSF56059">
    <property type="entry name" value="Glutathione synthetase ATP-binding domain-like"/>
    <property type="match status" value="1"/>
</dbReference>
<dbReference type="AlphaFoldDB" id="A0A926NGV5"/>